<proteinExistence type="predicted"/>
<sequence length="244" mass="28782">MNDTWNPWHGCRKISDGCKNCYVYRRDAQYDIDSTAVVKNKTFYAPAERYKYGNYKMVPDGNIIYTCFTSDFFLDEADKWRDECWQMIRQRPEVTFLIITKRIHRFTKCTPPDWGEGYDNVYICCTCENQKMADFRLPIFLEAPIKHKSIICEPLLEHIDLSPYLDKSQITEVVVGGESGNEARECNYDWILSIREQCIDAGVDFHFRQTGARFVKDGRLYRIERKFQHSQARKANIDVVFKTV</sequence>
<evidence type="ECO:0000313" key="2">
    <source>
        <dbReference type="Proteomes" id="UP000095662"/>
    </source>
</evidence>
<dbReference type="EMBL" id="CZBY01000001">
    <property type="protein sequence ID" value="CUQ81152.1"/>
    <property type="molecule type" value="Genomic_DNA"/>
</dbReference>
<organism evidence="1 2">
    <name type="scientific">[Eubacterium] siraeum</name>
    <dbReference type="NCBI Taxonomy" id="39492"/>
    <lineage>
        <taxon>Bacteria</taxon>
        <taxon>Bacillati</taxon>
        <taxon>Bacillota</taxon>
        <taxon>Clostridia</taxon>
        <taxon>Eubacteriales</taxon>
        <taxon>Oscillospiraceae</taxon>
        <taxon>Oscillospiraceae incertae sedis</taxon>
    </lineage>
</organism>
<accession>A0A174Z5C5</accession>
<gene>
    <name evidence="1" type="ORF">ERS852540_00208</name>
</gene>
<protein>
    <submittedName>
        <fullName evidence="1">Bacteriophage protein gp37</fullName>
    </submittedName>
</protein>
<reference evidence="1 2" key="1">
    <citation type="submission" date="2015-09" db="EMBL/GenBank/DDBJ databases">
        <authorList>
            <consortium name="Pathogen Informatics"/>
        </authorList>
    </citation>
    <scope>NUCLEOTIDE SEQUENCE [LARGE SCALE GENOMIC DNA]</scope>
    <source>
        <strain evidence="1 2">2789STDY5834928</strain>
    </source>
</reference>
<evidence type="ECO:0000313" key="1">
    <source>
        <dbReference type="EMBL" id="CUQ81152.1"/>
    </source>
</evidence>
<dbReference type="Pfam" id="PF07505">
    <property type="entry name" value="DUF5131"/>
    <property type="match status" value="1"/>
</dbReference>
<name>A0A174Z5C5_9FIRM</name>
<dbReference type="AlphaFoldDB" id="A0A174Z5C5"/>
<dbReference type="InterPro" id="IPR011101">
    <property type="entry name" value="DUF5131"/>
</dbReference>
<dbReference type="Proteomes" id="UP000095662">
    <property type="component" value="Unassembled WGS sequence"/>
</dbReference>
<dbReference type="OrthoDB" id="9787478at2"/>
<dbReference type="STRING" id="39492.ERS852540_00208"/>